<keyword evidence="7" id="KW-0862">Zinc</keyword>
<dbReference type="PROSITE" id="PS50994">
    <property type="entry name" value="INTEGRASE"/>
    <property type="match status" value="1"/>
</dbReference>
<evidence type="ECO:0000256" key="3">
    <source>
        <dbReference type="ARBA" id="ARBA00022722"/>
    </source>
</evidence>
<evidence type="ECO:0000256" key="1">
    <source>
        <dbReference type="ARBA" id="ARBA00022679"/>
    </source>
</evidence>
<dbReference type="PROSITE" id="PS50158">
    <property type="entry name" value="ZF_CCHC"/>
    <property type="match status" value="1"/>
</dbReference>
<feature type="domain" description="Integrase catalytic" evidence="10">
    <location>
        <begin position="623"/>
        <end position="707"/>
    </location>
</feature>
<dbReference type="OrthoDB" id="6784012at2759"/>
<dbReference type="InterPro" id="IPR001584">
    <property type="entry name" value="Integrase_cat-core"/>
</dbReference>
<keyword evidence="7" id="KW-0863">Zinc-finger</keyword>
<feature type="compositionally biased region" description="Basic and acidic residues" evidence="8">
    <location>
        <begin position="45"/>
        <end position="61"/>
    </location>
</feature>
<keyword evidence="12" id="KW-1185">Reference proteome</keyword>
<keyword evidence="2" id="KW-0548">Nucleotidyltransferase</keyword>
<dbReference type="GO" id="GO:0006508">
    <property type="term" value="P:proteolysis"/>
    <property type="evidence" value="ECO:0007669"/>
    <property type="project" value="InterPro"/>
</dbReference>
<dbReference type="Gene3D" id="2.40.70.10">
    <property type="entry name" value="Acid Proteases"/>
    <property type="match status" value="1"/>
</dbReference>
<evidence type="ECO:0000313" key="12">
    <source>
        <dbReference type="Proteomes" id="UP000801492"/>
    </source>
</evidence>
<dbReference type="InterPro" id="IPR012337">
    <property type="entry name" value="RNaseH-like_sf"/>
</dbReference>
<dbReference type="GO" id="GO:0004519">
    <property type="term" value="F:endonuclease activity"/>
    <property type="evidence" value="ECO:0007669"/>
    <property type="project" value="UniProtKB-KW"/>
</dbReference>
<feature type="region of interest" description="Disordered" evidence="8">
    <location>
        <begin position="132"/>
        <end position="155"/>
    </location>
</feature>
<accession>A0A8K0DCG1</accession>
<dbReference type="PANTHER" id="PTHR37984">
    <property type="entry name" value="PROTEIN CBG26694"/>
    <property type="match status" value="1"/>
</dbReference>
<evidence type="ECO:0000256" key="4">
    <source>
        <dbReference type="ARBA" id="ARBA00022759"/>
    </source>
</evidence>
<dbReference type="GO" id="GO:0015074">
    <property type="term" value="P:DNA integration"/>
    <property type="evidence" value="ECO:0007669"/>
    <property type="project" value="InterPro"/>
</dbReference>
<dbReference type="Gene3D" id="3.30.420.10">
    <property type="entry name" value="Ribonuclease H-like superfamily/Ribonuclease H"/>
    <property type="match status" value="1"/>
</dbReference>
<dbReference type="InterPro" id="IPR036397">
    <property type="entry name" value="RNaseH_sf"/>
</dbReference>
<dbReference type="GO" id="GO:0004190">
    <property type="term" value="F:aspartic-type endopeptidase activity"/>
    <property type="evidence" value="ECO:0007669"/>
    <property type="project" value="InterPro"/>
</dbReference>
<dbReference type="SUPFAM" id="SSF53098">
    <property type="entry name" value="Ribonuclease H-like"/>
    <property type="match status" value="1"/>
</dbReference>
<reference evidence="11" key="1">
    <citation type="submission" date="2019-08" db="EMBL/GenBank/DDBJ databases">
        <title>The genome of the North American firefly Photinus pyralis.</title>
        <authorList>
            <consortium name="Photinus pyralis genome working group"/>
            <person name="Fallon T.R."/>
            <person name="Sander Lower S.E."/>
            <person name="Weng J.-K."/>
        </authorList>
    </citation>
    <scope>NUCLEOTIDE SEQUENCE</scope>
    <source>
        <strain evidence="11">TRF0915ILg1</strain>
        <tissue evidence="11">Whole body</tissue>
    </source>
</reference>
<name>A0A8K0DCG1_IGNLU</name>
<organism evidence="11 12">
    <name type="scientific">Ignelater luminosus</name>
    <name type="common">Cucubano</name>
    <name type="synonym">Pyrophorus luminosus</name>
    <dbReference type="NCBI Taxonomy" id="2038154"/>
    <lineage>
        <taxon>Eukaryota</taxon>
        <taxon>Metazoa</taxon>
        <taxon>Ecdysozoa</taxon>
        <taxon>Arthropoda</taxon>
        <taxon>Hexapoda</taxon>
        <taxon>Insecta</taxon>
        <taxon>Pterygota</taxon>
        <taxon>Neoptera</taxon>
        <taxon>Endopterygota</taxon>
        <taxon>Coleoptera</taxon>
        <taxon>Polyphaga</taxon>
        <taxon>Elateriformia</taxon>
        <taxon>Elateroidea</taxon>
        <taxon>Elateridae</taxon>
        <taxon>Agrypninae</taxon>
        <taxon>Pyrophorini</taxon>
        <taxon>Ignelater</taxon>
    </lineage>
</organism>
<dbReference type="GO" id="GO:0003676">
    <property type="term" value="F:nucleic acid binding"/>
    <property type="evidence" value="ECO:0007669"/>
    <property type="project" value="InterPro"/>
</dbReference>
<evidence type="ECO:0000256" key="7">
    <source>
        <dbReference type="PROSITE-ProRule" id="PRU00047"/>
    </source>
</evidence>
<evidence type="ECO:0000313" key="11">
    <source>
        <dbReference type="EMBL" id="KAF2900457.1"/>
    </source>
</evidence>
<dbReference type="SUPFAM" id="SSF50630">
    <property type="entry name" value="Acid proteases"/>
    <property type="match status" value="1"/>
</dbReference>
<dbReference type="PROSITE" id="PS00141">
    <property type="entry name" value="ASP_PROTEASE"/>
    <property type="match status" value="1"/>
</dbReference>
<evidence type="ECO:0000256" key="2">
    <source>
        <dbReference type="ARBA" id="ARBA00022695"/>
    </source>
</evidence>
<feature type="region of interest" description="Disordered" evidence="8">
    <location>
        <begin position="45"/>
        <end position="66"/>
    </location>
</feature>
<comment type="caution">
    <text evidence="11">The sequence shown here is derived from an EMBL/GenBank/DDBJ whole genome shotgun (WGS) entry which is preliminary data.</text>
</comment>
<dbReference type="AlphaFoldDB" id="A0A8K0DCG1"/>
<protein>
    <submittedName>
        <fullName evidence="11">Uncharacterized protein</fullName>
    </submittedName>
</protein>
<keyword evidence="7" id="KW-0479">Metal-binding</keyword>
<evidence type="ECO:0000259" key="9">
    <source>
        <dbReference type="PROSITE" id="PS50158"/>
    </source>
</evidence>
<sequence length="707" mass="79805">MVLSAENCAKAVALVKDRRSQPKRSTLQSLIKNVLEKEECLRKHLKNHNDSGNESKADNDSPKYSSKYTVRQVFTNEEENELEKYINWRKKTKTGRSKIHTEKDKLEEIERKKLLKKQKSISRNLFGKTTNIGKPTTKKFKAKEPSSSSEESVTVSVHDNCDDDLSDEKCAGVRASLSSGLGVNGYKDLQFTLQDIPNITRLTEVRRTLEEAELVKAKFVPPSRRNVSSLEPGLVYHLNDQNLVCSFPRGTHSLACSATNDAKGARPKFSRPIKEVSEVKCWKCNAKGHVQRNCKGAKRRELVIKRSHPWLVDQQTKVSCSVDCSEWQQWLDVIKKFCKVSVQVFEKFTSYNKKSDMTLVRKRNDNRPNISVEMFGQSVVALLDSGASNSCIGGLGLHLITLFGLQVYQCTDLGISTADGSSQEISGYINVSIKLGDVKFNFRLDFSTNSYFDGSRVLPTNQEATAGEVGAINKICSKTDLTEKQLLELNTVIEKFLNPTDRLARWVMRLSQYDMKLVHRRGILHVAPDALSRALVETCVITGEVSADKWHSSVLERVQQSSTDYPDWEVRGGLLYKHLPNDFGIRTNLSEWKLVVPRNQTHFVRKCHTCKAQKVSTSLLPGFMGKPKSQYVSVDILGRLPKSKNGHQYLLVVPDYFTKYCLLHPMGKPTGTSVVNFIKKQVFFVVDPSQILGYDNGVHFCFKAFSD</sequence>
<dbReference type="InterPro" id="IPR001969">
    <property type="entry name" value="Aspartic_peptidase_AS"/>
</dbReference>
<keyword evidence="6" id="KW-0695">RNA-directed DNA polymerase</keyword>
<feature type="domain" description="CCHC-type" evidence="9">
    <location>
        <begin position="280"/>
        <end position="295"/>
    </location>
</feature>
<dbReference type="InterPro" id="IPR050951">
    <property type="entry name" value="Retrovirus_Pol_polyprotein"/>
</dbReference>
<gene>
    <name evidence="11" type="ORF">ILUMI_05727</name>
</gene>
<dbReference type="EMBL" id="VTPC01002183">
    <property type="protein sequence ID" value="KAF2900457.1"/>
    <property type="molecule type" value="Genomic_DNA"/>
</dbReference>
<dbReference type="SUPFAM" id="SSF57756">
    <property type="entry name" value="Retrovirus zinc finger-like domains"/>
    <property type="match status" value="1"/>
</dbReference>
<proteinExistence type="predicted"/>
<dbReference type="InterPro" id="IPR036875">
    <property type="entry name" value="Znf_CCHC_sf"/>
</dbReference>
<dbReference type="InterPro" id="IPR001878">
    <property type="entry name" value="Znf_CCHC"/>
</dbReference>
<evidence type="ECO:0000256" key="8">
    <source>
        <dbReference type="SAM" id="MobiDB-lite"/>
    </source>
</evidence>
<dbReference type="InterPro" id="IPR021109">
    <property type="entry name" value="Peptidase_aspartic_dom_sf"/>
</dbReference>
<keyword evidence="3" id="KW-0540">Nuclease</keyword>
<keyword evidence="4" id="KW-0255">Endonuclease</keyword>
<feature type="compositionally biased region" description="Low complexity" evidence="8">
    <location>
        <begin position="145"/>
        <end position="155"/>
    </location>
</feature>
<keyword evidence="5" id="KW-0378">Hydrolase</keyword>
<dbReference type="GO" id="GO:0003964">
    <property type="term" value="F:RNA-directed DNA polymerase activity"/>
    <property type="evidence" value="ECO:0007669"/>
    <property type="project" value="UniProtKB-KW"/>
</dbReference>
<evidence type="ECO:0000259" key="10">
    <source>
        <dbReference type="PROSITE" id="PS50994"/>
    </source>
</evidence>
<dbReference type="PANTHER" id="PTHR37984:SF5">
    <property type="entry name" value="PROTEIN NYNRIN-LIKE"/>
    <property type="match status" value="1"/>
</dbReference>
<evidence type="ECO:0000256" key="5">
    <source>
        <dbReference type="ARBA" id="ARBA00022801"/>
    </source>
</evidence>
<dbReference type="GO" id="GO:0008270">
    <property type="term" value="F:zinc ion binding"/>
    <property type="evidence" value="ECO:0007669"/>
    <property type="project" value="UniProtKB-KW"/>
</dbReference>
<evidence type="ECO:0000256" key="6">
    <source>
        <dbReference type="ARBA" id="ARBA00022918"/>
    </source>
</evidence>
<keyword evidence="1" id="KW-0808">Transferase</keyword>
<dbReference type="Proteomes" id="UP000801492">
    <property type="component" value="Unassembled WGS sequence"/>
</dbReference>